<evidence type="ECO:0000313" key="4">
    <source>
        <dbReference type="WBParaSite" id="L893_g12490.t1"/>
    </source>
</evidence>
<dbReference type="PANTHER" id="PTHR23030">
    <property type="entry name" value="PCD6 INTERACTING PROTEIN-RELATED"/>
    <property type="match status" value="1"/>
</dbReference>
<feature type="domain" description="BRO1" evidence="2">
    <location>
        <begin position="1"/>
        <end position="101"/>
    </location>
</feature>
<dbReference type="InterPro" id="IPR004328">
    <property type="entry name" value="BRO1_dom"/>
</dbReference>
<name>A0A1I7Y3Z3_9BILA</name>
<dbReference type="GO" id="GO:0005768">
    <property type="term" value="C:endosome"/>
    <property type="evidence" value="ECO:0007669"/>
    <property type="project" value="TreeGrafter"/>
</dbReference>
<dbReference type="InterPro" id="IPR038499">
    <property type="entry name" value="BRO1_sf"/>
</dbReference>
<dbReference type="Proteomes" id="UP000095287">
    <property type="component" value="Unplaced"/>
</dbReference>
<evidence type="ECO:0000259" key="2">
    <source>
        <dbReference type="PROSITE" id="PS51180"/>
    </source>
</evidence>
<keyword evidence="1" id="KW-0175">Coiled coil</keyword>
<keyword evidence="3" id="KW-1185">Reference proteome</keyword>
<organism evidence="3 4">
    <name type="scientific">Steinernema glaseri</name>
    <dbReference type="NCBI Taxonomy" id="37863"/>
    <lineage>
        <taxon>Eukaryota</taxon>
        <taxon>Metazoa</taxon>
        <taxon>Ecdysozoa</taxon>
        <taxon>Nematoda</taxon>
        <taxon>Chromadorea</taxon>
        <taxon>Rhabditida</taxon>
        <taxon>Tylenchina</taxon>
        <taxon>Panagrolaimomorpha</taxon>
        <taxon>Strongyloidoidea</taxon>
        <taxon>Steinernematidae</taxon>
        <taxon>Steinernema</taxon>
    </lineage>
</organism>
<dbReference type="AlphaFoldDB" id="A0A1I7Y3Z3"/>
<dbReference type="PANTHER" id="PTHR23030:SF30">
    <property type="entry name" value="TYROSINE-PROTEIN PHOSPHATASE NON-RECEPTOR TYPE 23"/>
    <property type="match status" value="1"/>
</dbReference>
<dbReference type="Pfam" id="PF03097">
    <property type="entry name" value="BRO1"/>
    <property type="match status" value="1"/>
</dbReference>
<evidence type="ECO:0000313" key="3">
    <source>
        <dbReference type="Proteomes" id="UP000095287"/>
    </source>
</evidence>
<evidence type="ECO:0000256" key="1">
    <source>
        <dbReference type="SAM" id="Coils"/>
    </source>
</evidence>
<dbReference type="WBParaSite" id="L893_g12490.t1">
    <property type="protein sequence ID" value="L893_g12490.t1"/>
    <property type="gene ID" value="L893_g12490"/>
</dbReference>
<dbReference type="GO" id="GO:0043328">
    <property type="term" value="P:protein transport to vacuole involved in ubiquitin-dependent protein catabolic process via the multivesicular body sorting pathway"/>
    <property type="evidence" value="ECO:0007669"/>
    <property type="project" value="TreeGrafter"/>
</dbReference>
<dbReference type="GO" id="GO:0032456">
    <property type="term" value="P:endocytic recycling"/>
    <property type="evidence" value="ECO:0007669"/>
    <property type="project" value="TreeGrafter"/>
</dbReference>
<dbReference type="PROSITE" id="PS51180">
    <property type="entry name" value="BRO1"/>
    <property type="match status" value="1"/>
</dbReference>
<protein>
    <submittedName>
        <fullName evidence="4">BRO1 domain-containing protein</fullName>
    </submittedName>
</protein>
<dbReference type="Gene3D" id="1.20.120.560">
    <property type="entry name" value="alix/aip1 in complex with the ypdl late domain"/>
    <property type="match status" value="1"/>
</dbReference>
<accession>A0A1I7Y3Z3</accession>
<dbReference type="Gene3D" id="1.25.40.280">
    <property type="entry name" value="alix/aip1 like domains"/>
    <property type="match status" value="1"/>
</dbReference>
<feature type="coiled-coil region" evidence="1">
    <location>
        <begin position="80"/>
        <end position="107"/>
    </location>
</feature>
<dbReference type="GO" id="GO:0045022">
    <property type="term" value="P:early endosome to late endosome transport"/>
    <property type="evidence" value="ECO:0007669"/>
    <property type="project" value="TreeGrafter"/>
</dbReference>
<sequence length="237" mass="27410">MRQSLIFAFEVIAGKQKNAEKENDFIYHERIPKFEDLEIPEGQLLAKPVSFDAQDRSILGDDLFAQLLPVSVIKAISVYEEQKTNLRRKVEERIDRKNEELEDYFRRLNLDEINVDSEPDKLALPEDLLTANATFSAQPEAFAEIVNKLHELGNRSREAEAKLNELKVRLDAIDLPEIISDKGYEVISRTLQKRIELFTENRDKDTNLQNTIADESEHIRILSMPISEFKKTIVEDP</sequence>
<reference evidence="4" key="1">
    <citation type="submission" date="2016-11" db="UniProtKB">
        <authorList>
            <consortium name="WormBaseParasite"/>
        </authorList>
    </citation>
    <scope>IDENTIFICATION</scope>
</reference>
<proteinExistence type="predicted"/>